<keyword evidence="2" id="KW-0472">Membrane</keyword>
<dbReference type="Proteomes" id="UP000192223">
    <property type="component" value="Unplaced"/>
</dbReference>
<dbReference type="KEGG" id="apln:112903881"/>
<feature type="transmembrane region" description="Helical" evidence="2">
    <location>
        <begin position="172"/>
        <end position="190"/>
    </location>
</feature>
<feature type="transmembrane region" description="Helical" evidence="2">
    <location>
        <begin position="407"/>
        <end position="425"/>
    </location>
</feature>
<organism evidence="4 5">
    <name type="scientific">Agrilus planipennis</name>
    <name type="common">Emerald ash borer</name>
    <name type="synonym">Agrilus marcopoli</name>
    <dbReference type="NCBI Taxonomy" id="224129"/>
    <lineage>
        <taxon>Eukaryota</taxon>
        <taxon>Metazoa</taxon>
        <taxon>Ecdysozoa</taxon>
        <taxon>Arthropoda</taxon>
        <taxon>Hexapoda</taxon>
        <taxon>Insecta</taxon>
        <taxon>Pterygota</taxon>
        <taxon>Neoptera</taxon>
        <taxon>Endopterygota</taxon>
        <taxon>Coleoptera</taxon>
        <taxon>Polyphaga</taxon>
        <taxon>Elateriformia</taxon>
        <taxon>Buprestoidea</taxon>
        <taxon>Buprestidae</taxon>
        <taxon>Agrilinae</taxon>
        <taxon>Agrilus</taxon>
    </lineage>
</organism>
<keyword evidence="2" id="KW-1133">Transmembrane helix</keyword>
<gene>
    <name evidence="5" type="primary">LOC112903881</name>
</gene>
<feature type="transmembrane region" description="Helical" evidence="2">
    <location>
        <begin position="12"/>
        <end position="39"/>
    </location>
</feature>
<feature type="transmembrane region" description="Helical" evidence="2">
    <location>
        <begin position="371"/>
        <end position="395"/>
    </location>
</feature>
<dbReference type="InterPro" id="IPR050327">
    <property type="entry name" value="Proton-linked_MCT"/>
</dbReference>
<feature type="transmembrane region" description="Helical" evidence="2">
    <location>
        <begin position="497"/>
        <end position="519"/>
    </location>
</feature>
<evidence type="ECO:0000259" key="3">
    <source>
        <dbReference type="PROSITE" id="PS50850"/>
    </source>
</evidence>
<proteinExistence type="predicted"/>
<keyword evidence="4" id="KW-1185">Reference proteome</keyword>
<dbReference type="InterPro" id="IPR020846">
    <property type="entry name" value="MFS_dom"/>
</dbReference>
<feature type="transmembrane region" description="Helical" evidence="2">
    <location>
        <begin position="437"/>
        <end position="457"/>
    </location>
</feature>
<dbReference type="GeneID" id="112903881"/>
<dbReference type="RefSeq" id="XP_025831353.1">
    <property type="nucleotide sequence ID" value="XM_025975568.1"/>
</dbReference>
<dbReference type="InterPro" id="IPR011701">
    <property type="entry name" value="MFS"/>
</dbReference>
<dbReference type="PANTHER" id="PTHR11360:SF237">
    <property type="entry name" value="MONOCARBOXYLATE TRANSPORTER 12-B-LIKE PROTEIN"/>
    <property type="match status" value="1"/>
</dbReference>
<feature type="transmembrane region" description="Helical" evidence="2">
    <location>
        <begin position="463"/>
        <end position="485"/>
    </location>
</feature>
<dbReference type="OrthoDB" id="410267at2759"/>
<feature type="transmembrane region" description="Helical" evidence="2">
    <location>
        <begin position="83"/>
        <end position="101"/>
    </location>
</feature>
<dbReference type="SUPFAM" id="SSF103473">
    <property type="entry name" value="MFS general substrate transporter"/>
    <property type="match status" value="1"/>
</dbReference>
<evidence type="ECO:0000313" key="4">
    <source>
        <dbReference type="Proteomes" id="UP000192223"/>
    </source>
</evidence>
<evidence type="ECO:0000313" key="5">
    <source>
        <dbReference type="RefSeq" id="XP_025831353.1"/>
    </source>
</evidence>
<dbReference type="AlphaFoldDB" id="A0A7F5R5Y6"/>
<protein>
    <submittedName>
        <fullName evidence="5">Monocarboxylate transporter 13-like isoform X1</fullName>
    </submittedName>
</protein>
<dbReference type="GO" id="GO:0008028">
    <property type="term" value="F:monocarboxylic acid transmembrane transporter activity"/>
    <property type="evidence" value="ECO:0007669"/>
    <property type="project" value="TreeGrafter"/>
</dbReference>
<feature type="domain" description="Major facilitator superfamily (MFS) profile" evidence="3">
    <location>
        <begin position="366"/>
        <end position="566"/>
    </location>
</feature>
<dbReference type="Pfam" id="PF07690">
    <property type="entry name" value="MFS_1"/>
    <property type="match status" value="2"/>
</dbReference>
<dbReference type="GO" id="GO:0016020">
    <property type="term" value="C:membrane"/>
    <property type="evidence" value="ECO:0007669"/>
    <property type="project" value="UniProtKB-SubCell"/>
</dbReference>
<feature type="domain" description="Major facilitator superfamily (MFS) profile" evidence="3">
    <location>
        <begin position="1"/>
        <end position="195"/>
    </location>
</feature>
<name>A0A7F5R5Y6_AGRPL</name>
<evidence type="ECO:0000256" key="1">
    <source>
        <dbReference type="ARBA" id="ARBA00004141"/>
    </source>
</evidence>
<dbReference type="CDD" id="cd17352">
    <property type="entry name" value="MFS_MCT_SLC16"/>
    <property type="match status" value="1"/>
</dbReference>
<dbReference type="PANTHER" id="PTHR11360">
    <property type="entry name" value="MONOCARBOXYLATE TRANSPORTER"/>
    <property type="match status" value="1"/>
</dbReference>
<evidence type="ECO:0000256" key="2">
    <source>
        <dbReference type="SAM" id="Phobius"/>
    </source>
</evidence>
<feature type="transmembrane region" description="Helical" evidence="2">
    <location>
        <begin position="141"/>
        <end position="160"/>
    </location>
</feature>
<feature type="transmembrane region" description="Helical" evidence="2">
    <location>
        <begin position="107"/>
        <end position="129"/>
    </location>
</feature>
<comment type="subcellular location">
    <subcellularLocation>
        <location evidence="1">Membrane</location>
        <topology evidence="1">Multi-pass membrane protein</topology>
    </subcellularLocation>
</comment>
<reference evidence="5" key="1">
    <citation type="submission" date="2025-08" db="UniProtKB">
        <authorList>
            <consortium name="RefSeq"/>
        </authorList>
    </citation>
    <scope>IDENTIFICATION</scope>
    <source>
        <tissue evidence="5">Entire body</tissue>
    </source>
</reference>
<dbReference type="Gene3D" id="1.20.1250.20">
    <property type="entry name" value="MFS general substrate transporter like domains"/>
    <property type="match status" value="2"/>
</dbReference>
<keyword evidence="2" id="KW-0812">Transmembrane</keyword>
<sequence>MAEKGPSPPDGGWGWIIVLAFAVNTVISIPIMTSFGLLFKDTFSQLGLSATDSAIIINTNQAFGMMMGLINGALLRKYGYRKIAIMSAVCMTLGVTLTAFAKTFTHFMISFGLLTSLGMGLGMSSYSLALNTYFLKNRGKATGIAFTITGLGPIGMPQLISMLMNTYGSRGAVLVLAGIAAHTFPASFLLQPVKWHWKYEETEEKTQHNNNIKNNEAEVPFLESEPQQSPPSEIFYSISTTSVDKISLEHPSPLYVGQSLPSLSEGYPLEPTKTKWWSSQSIPSINLASSVKIFEEKEKRLSVVSAQKQNDDREKKYSSLKKIDEDKESAKSKDTFCNPDESVQRKKESCFKKLMENIIHTFDLRLLTDKVYLNIMFGISLAVFAEMNFAMLTPFMLAEFDLQTSQIATFMSIIAVTDLIFRFISPFIGDFLKKTPRIMYLISLIMLIAVRFAFIIVLDYKGLLVVAAFLGIAKGVRTVYMTLVIPSHVPLERLASASGIQMVTNGFVFIFGGPLIGFIRDVSGTYRNCVMLMNLFTFITILMWTGEMTYRRIKSSKAKTTENEQT</sequence>
<dbReference type="InterPro" id="IPR036259">
    <property type="entry name" value="MFS_trans_sf"/>
</dbReference>
<feature type="transmembrane region" description="Helical" evidence="2">
    <location>
        <begin position="525"/>
        <end position="544"/>
    </location>
</feature>
<dbReference type="PROSITE" id="PS50850">
    <property type="entry name" value="MFS"/>
    <property type="match status" value="2"/>
</dbReference>
<dbReference type="InParanoid" id="A0A7F5R5Y6"/>
<accession>A0A7F5R5Y6</accession>